<dbReference type="OrthoDB" id="9790442at2"/>
<keyword evidence="3 7" id="KW-0238">DNA-binding</keyword>
<dbReference type="GO" id="GO:0032993">
    <property type="term" value="C:protein-DNA complex"/>
    <property type="evidence" value="ECO:0007669"/>
    <property type="project" value="TreeGrafter"/>
</dbReference>
<evidence type="ECO:0000256" key="7">
    <source>
        <dbReference type="PROSITE-ProRule" id="PRU01091"/>
    </source>
</evidence>
<evidence type="ECO:0000256" key="3">
    <source>
        <dbReference type="ARBA" id="ARBA00023125"/>
    </source>
</evidence>
<evidence type="ECO:0000256" key="6">
    <source>
        <dbReference type="PROSITE-ProRule" id="PRU00169"/>
    </source>
</evidence>
<proteinExistence type="predicted"/>
<dbReference type="PANTHER" id="PTHR48111">
    <property type="entry name" value="REGULATOR OF RPOS"/>
    <property type="match status" value="1"/>
</dbReference>
<dbReference type="InterPro" id="IPR036388">
    <property type="entry name" value="WH-like_DNA-bd_sf"/>
</dbReference>
<evidence type="ECO:0000256" key="1">
    <source>
        <dbReference type="ARBA" id="ARBA00018672"/>
    </source>
</evidence>
<evidence type="ECO:0000259" key="8">
    <source>
        <dbReference type="PROSITE" id="PS50110"/>
    </source>
</evidence>
<dbReference type="Gene3D" id="3.40.50.2300">
    <property type="match status" value="1"/>
</dbReference>
<dbReference type="EMBL" id="PVXQ01000034">
    <property type="protein sequence ID" value="PRR81205.1"/>
    <property type="molecule type" value="Genomic_DNA"/>
</dbReference>
<dbReference type="GO" id="GO:0000976">
    <property type="term" value="F:transcription cis-regulatory region binding"/>
    <property type="evidence" value="ECO:0007669"/>
    <property type="project" value="TreeGrafter"/>
</dbReference>
<accession>A0A2T0BBI7</accession>
<evidence type="ECO:0000256" key="5">
    <source>
        <dbReference type="ARBA" id="ARBA00024867"/>
    </source>
</evidence>
<dbReference type="Proteomes" id="UP000239471">
    <property type="component" value="Unassembled WGS sequence"/>
</dbReference>
<evidence type="ECO:0000256" key="4">
    <source>
        <dbReference type="ARBA" id="ARBA00023163"/>
    </source>
</evidence>
<evidence type="ECO:0000313" key="10">
    <source>
        <dbReference type="EMBL" id="PRR81205.1"/>
    </source>
</evidence>
<dbReference type="Gene3D" id="6.10.250.690">
    <property type="match status" value="1"/>
</dbReference>
<dbReference type="RefSeq" id="WP_106060628.1">
    <property type="nucleotide sequence ID" value="NZ_PVXQ01000034.1"/>
</dbReference>
<organism evidence="10 11">
    <name type="scientific">Clostridium vincentii</name>
    <dbReference type="NCBI Taxonomy" id="52704"/>
    <lineage>
        <taxon>Bacteria</taxon>
        <taxon>Bacillati</taxon>
        <taxon>Bacillota</taxon>
        <taxon>Clostridia</taxon>
        <taxon>Eubacteriales</taxon>
        <taxon>Clostridiaceae</taxon>
        <taxon>Clostridium</taxon>
    </lineage>
</organism>
<dbReference type="Gene3D" id="1.10.10.10">
    <property type="entry name" value="Winged helix-like DNA-binding domain superfamily/Winged helix DNA-binding domain"/>
    <property type="match status" value="1"/>
</dbReference>
<dbReference type="AlphaFoldDB" id="A0A2T0BBI7"/>
<dbReference type="GO" id="GO:0005829">
    <property type="term" value="C:cytosol"/>
    <property type="evidence" value="ECO:0007669"/>
    <property type="project" value="TreeGrafter"/>
</dbReference>
<feature type="DNA-binding region" description="OmpR/PhoB-type" evidence="7">
    <location>
        <begin position="130"/>
        <end position="224"/>
    </location>
</feature>
<dbReference type="GO" id="GO:0006355">
    <property type="term" value="P:regulation of DNA-templated transcription"/>
    <property type="evidence" value="ECO:0007669"/>
    <property type="project" value="InterPro"/>
</dbReference>
<dbReference type="InterPro" id="IPR016032">
    <property type="entry name" value="Sig_transdc_resp-reg_C-effctor"/>
</dbReference>
<feature type="domain" description="Response regulatory" evidence="8">
    <location>
        <begin position="3"/>
        <end position="116"/>
    </location>
</feature>
<evidence type="ECO:0000256" key="2">
    <source>
        <dbReference type="ARBA" id="ARBA00023015"/>
    </source>
</evidence>
<sequence>MYKILIADDEKDIIKLLRLYLEKDDIKIYEAYDGMTAMGLLTEYEIDLAIVDIMMPKMNGFELIKKIRKTNNIPIMILSAKVETADKIFGLELGADDYITKPFEPMEVVARVKANLRRFYNLNKLKMNQDPEIKVRDLTLDTNQCVLFKGETKIILTSVEYKLLKLFMESPGRVYTKEQIFEFCWGEVYVVDDNTIRVCISKLRNKIGEGEIKSIRGLGYRLEA</sequence>
<dbReference type="SUPFAM" id="SSF46894">
    <property type="entry name" value="C-terminal effector domain of the bipartite response regulators"/>
    <property type="match status" value="1"/>
</dbReference>
<protein>
    <recommendedName>
        <fullName evidence="1">Stage 0 sporulation protein A homolog</fullName>
    </recommendedName>
</protein>
<dbReference type="SMART" id="SM00862">
    <property type="entry name" value="Trans_reg_C"/>
    <property type="match status" value="1"/>
</dbReference>
<dbReference type="GO" id="GO:0000156">
    <property type="term" value="F:phosphorelay response regulator activity"/>
    <property type="evidence" value="ECO:0007669"/>
    <property type="project" value="TreeGrafter"/>
</dbReference>
<dbReference type="CDD" id="cd00383">
    <property type="entry name" value="trans_reg_C"/>
    <property type="match status" value="1"/>
</dbReference>
<dbReference type="PROSITE" id="PS51755">
    <property type="entry name" value="OMPR_PHOB"/>
    <property type="match status" value="1"/>
</dbReference>
<dbReference type="InterPro" id="IPR001789">
    <property type="entry name" value="Sig_transdc_resp-reg_receiver"/>
</dbReference>
<evidence type="ECO:0000313" key="11">
    <source>
        <dbReference type="Proteomes" id="UP000239471"/>
    </source>
</evidence>
<evidence type="ECO:0000259" key="9">
    <source>
        <dbReference type="PROSITE" id="PS51755"/>
    </source>
</evidence>
<feature type="domain" description="OmpR/PhoB-type" evidence="9">
    <location>
        <begin position="130"/>
        <end position="224"/>
    </location>
</feature>
<keyword evidence="4" id="KW-0804">Transcription</keyword>
<dbReference type="CDD" id="cd17574">
    <property type="entry name" value="REC_OmpR"/>
    <property type="match status" value="1"/>
</dbReference>
<feature type="modified residue" description="4-aspartylphosphate" evidence="6">
    <location>
        <position position="52"/>
    </location>
</feature>
<dbReference type="SMART" id="SM00448">
    <property type="entry name" value="REC"/>
    <property type="match status" value="1"/>
</dbReference>
<dbReference type="InterPro" id="IPR011006">
    <property type="entry name" value="CheY-like_superfamily"/>
</dbReference>
<reference evidence="10 11" key="1">
    <citation type="submission" date="2018-03" db="EMBL/GenBank/DDBJ databases">
        <title>Genome sequence of Clostridium vincentii DSM 10228.</title>
        <authorList>
            <person name="Poehlein A."/>
            <person name="Daniel R."/>
        </authorList>
    </citation>
    <scope>NUCLEOTIDE SEQUENCE [LARGE SCALE GENOMIC DNA]</scope>
    <source>
        <strain evidence="10 11">DSM 10228</strain>
    </source>
</reference>
<dbReference type="Pfam" id="PF00486">
    <property type="entry name" value="Trans_reg_C"/>
    <property type="match status" value="1"/>
</dbReference>
<keyword evidence="2" id="KW-0805">Transcription regulation</keyword>
<dbReference type="InterPro" id="IPR001867">
    <property type="entry name" value="OmpR/PhoB-type_DNA-bd"/>
</dbReference>
<dbReference type="PROSITE" id="PS50110">
    <property type="entry name" value="RESPONSE_REGULATORY"/>
    <property type="match status" value="1"/>
</dbReference>
<dbReference type="Pfam" id="PF00072">
    <property type="entry name" value="Response_reg"/>
    <property type="match status" value="1"/>
</dbReference>
<keyword evidence="6" id="KW-0597">Phosphoprotein</keyword>
<comment type="caution">
    <text evidence="10">The sequence shown here is derived from an EMBL/GenBank/DDBJ whole genome shotgun (WGS) entry which is preliminary data.</text>
</comment>
<name>A0A2T0BBI7_9CLOT</name>
<comment type="function">
    <text evidence="5">May play the central regulatory role in sporulation. It may be an element of the effector pathway responsible for the activation of sporulation genes in response to nutritional stress. Spo0A may act in concert with spo0H (a sigma factor) to control the expression of some genes that are critical to the sporulation process.</text>
</comment>
<dbReference type="InterPro" id="IPR039420">
    <property type="entry name" value="WalR-like"/>
</dbReference>
<gene>
    <name evidence="10" type="primary">walR_2</name>
    <name evidence="10" type="ORF">CLVI_27090</name>
</gene>
<dbReference type="SUPFAM" id="SSF52172">
    <property type="entry name" value="CheY-like"/>
    <property type="match status" value="1"/>
</dbReference>
<dbReference type="PANTHER" id="PTHR48111:SF2">
    <property type="entry name" value="RESPONSE REGULATOR SAER"/>
    <property type="match status" value="1"/>
</dbReference>
<keyword evidence="11" id="KW-1185">Reference proteome</keyword>